<reference evidence="7" key="1">
    <citation type="submission" date="2016-10" db="EMBL/GenBank/DDBJ databases">
        <title>Draft Genome Sequence of Nocardioides luteus Strain BAFB, an Alkane-Degrading Bacterium Isolated from JP-7 Polluted Soil.</title>
        <authorList>
            <person name="Brown L."/>
            <person name="Ruiz O.N."/>
            <person name="Gunasekera T."/>
        </authorList>
    </citation>
    <scope>NUCLEOTIDE SEQUENCE [LARGE SCALE GENOMIC DNA]</scope>
    <source>
        <strain evidence="7">BAFB</strain>
    </source>
</reference>
<keyword evidence="3 6" id="KW-0812">Transmembrane</keyword>
<comment type="similarity">
    <text evidence="2">Belongs to the acetate uptake transporter (AceTr) (TC 2.A.96) family.</text>
</comment>
<accession>A0A1J4N134</accession>
<dbReference type="AlphaFoldDB" id="A0A1J4N134"/>
<evidence type="ECO:0000256" key="3">
    <source>
        <dbReference type="ARBA" id="ARBA00022692"/>
    </source>
</evidence>
<feature type="transmembrane region" description="Helical" evidence="6">
    <location>
        <begin position="102"/>
        <end position="124"/>
    </location>
</feature>
<dbReference type="Proteomes" id="UP000033772">
    <property type="component" value="Unassembled WGS sequence"/>
</dbReference>
<feature type="transmembrane region" description="Helical" evidence="6">
    <location>
        <begin position="162"/>
        <end position="183"/>
    </location>
</feature>
<keyword evidence="4 6" id="KW-1133">Transmembrane helix</keyword>
<dbReference type="InterPro" id="IPR000791">
    <property type="entry name" value="Gpr1/Fun34/SatP-like"/>
</dbReference>
<proteinExistence type="inferred from homology"/>
<dbReference type="EMBL" id="JZDQ02000027">
    <property type="protein sequence ID" value="OIJ25300.1"/>
    <property type="molecule type" value="Genomic_DNA"/>
</dbReference>
<keyword evidence="5 6" id="KW-0472">Membrane</keyword>
<evidence type="ECO:0000256" key="6">
    <source>
        <dbReference type="SAM" id="Phobius"/>
    </source>
</evidence>
<evidence type="ECO:0000256" key="1">
    <source>
        <dbReference type="ARBA" id="ARBA00004141"/>
    </source>
</evidence>
<evidence type="ECO:0000313" key="7">
    <source>
        <dbReference type="EMBL" id="OIJ25300.1"/>
    </source>
</evidence>
<dbReference type="STRING" id="1844.UG56_018865"/>
<dbReference type="Pfam" id="PF01184">
    <property type="entry name" value="Gpr1_Fun34_YaaH"/>
    <property type="match status" value="1"/>
</dbReference>
<feature type="transmembrane region" description="Helical" evidence="6">
    <location>
        <begin position="44"/>
        <end position="65"/>
    </location>
</feature>
<dbReference type="GO" id="GO:0005886">
    <property type="term" value="C:plasma membrane"/>
    <property type="evidence" value="ECO:0007669"/>
    <property type="project" value="TreeGrafter"/>
</dbReference>
<feature type="transmembrane region" description="Helical" evidence="6">
    <location>
        <begin position="15"/>
        <end position="37"/>
    </location>
</feature>
<dbReference type="GO" id="GO:0015123">
    <property type="term" value="F:acetate transmembrane transporter activity"/>
    <property type="evidence" value="ECO:0007669"/>
    <property type="project" value="TreeGrafter"/>
</dbReference>
<sequence length="191" mass="19875">MTTPTAAPTTWGDPFPLGLASFGISALVLSTVMSGIVDPAALPAVLPLALALGFATELVAGLVHFRRGETFPALVFTAYAGFWLSYALLVQFYGPMVTAGGAAITGMFLLAWALFTTYMLLAALRTNTTTIVIFVLLAGVFYLAAFGSFLGSAGLGKTAGYVLILDALVALYASAAIIVNTTWDRTVLPVP</sequence>
<feature type="transmembrane region" description="Helical" evidence="6">
    <location>
        <begin position="130"/>
        <end position="150"/>
    </location>
</feature>
<name>A0A1J4N134_9ACTN</name>
<feature type="transmembrane region" description="Helical" evidence="6">
    <location>
        <begin position="71"/>
        <end position="90"/>
    </location>
</feature>
<comment type="subcellular location">
    <subcellularLocation>
        <location evidence="1">Membrane</location>
        <topology evidence="1">Multi-pass membrane protein</topology>
    </subcellularLocation>
</comment>
<comment type="caution">
    <text evidence="7">The sequence shown here is derived from an EMBL/GenBank/DDBJ whole genome shotgun (WGS) entry which is preliminary data.</text>
</comment>
<evidence type="ECO:0000256" key="4">
    <source>
        <dbReference type="ARBA" id="ARBA00022989"/>
    </source>
</evidence>
<gene>
    <name evidence="7" type="ORF">UG56_018865</name>
</gene>
<evidence type="ECO:0000256" key="5">
    <source>
        <dbReference type="ARBA" id="ARBA00023136"/>
    </source>
</evidence>
<keyword evidence="8" id="KW-1185">Reference proteome</keyword>
<dbReference type="PANTHER" id="PTHR31123">
    <property type="entry name" value="ACCUMULATION OF DYADS PROTEIN 2-RELATED"/>
    <property type="match status" value="1"/>
</dbReference>
<dbReference type="InterPro" id="IPR051633">
    <property type="entry name" value="AceTr"/>
</dbReference>
<dbReference type="NCBIfam" id="NF038013">
    <property type="entry name" value="AceTr_1"/>
    <property type="match status" value="1"/>
</dbReference>
<dbReference type="PANTHER" id="PTHR31123:SF1">
    <property type="entry name" value="ACCUMULATION OF DYADS PROTEIN 2-RELATED"/>
    <property type="match status" value="1"/>
</dbReference>
<protein>
    <submittedName>
        <fullName evidence="7">Uncharacterized protein</fullName>
    </submittedName>
</protein>
<evidence type="ECO:0000313" key="8">
    <source>
        <dbReference type="Proteomes" id="UP000033772"/>
    </source>
</evidence>
<evidence type="ECO:0000256" key="2">
    <source>
        <dbReference type="ARBA" id="ARBA00005587"/>
    </source>
</evidence>
<organism evidence="7 8">
    <name type="scientific">Nocardioides luteus</name>
    <dbReference type="NCBI Taxonomy" id="1844"/>
    <lineage>
        <taxon>Bacteria</taxon>
        <taxon>Bacillati</taxon>
        <taxon>Actinomycetota</taxon>
        <taxon>Actinomycetes</taxon>
        <taxon>Propionibacteriales</taxon>
        <taxon>Nocardioidaceae</taxon>
        <taxon>Nocardioides</taxon>
    </lineage>
</organism>